<dbReference type="OrthoDB" id="8062037at2759"/>
<proteinExistence type="predicted"/>
<keyword evidence="3" id="KW-0812">Transmembrane</keyword>
<evidence type="ECO:0000256" key="4">
    <source>
        <dbReference type="SAM" id="SignalP"/>
    </source>
</evidence>
<dbReference type="Pfam" id="PF13639">
    <property type="entry name" value="zf-RING_2"/>
    <property type="match status" value="1"/>
</dbReference>
<sequence>MHLGIPAVVGLLAVAAAAADNNVSTSPETDTPPDWATNNALQMNLSAPNGQVDPIQYTVIPVIPNAGIQLLVLQGLWHDPKTLTSRQKTINITGAMIATDVSNFNKVKNPNDVAYLSCDNPSSDSLISVDEILNDLIAQGPKAIVLYSLASTWCSLDFGTPPSFSNILSMADSGEAQGVLNSLNGTATGRLVNVSITGNASSNDPGDPSPGGNNSTVAMVILYTITALIAILFLVIIVTGVVRAQRHPERYGPRRALGNRPRQSRARGLAMAVLETLPIVKFKNNQDSAKPDPDLELDAATTGDGRTQRSSSIFTNDPRHEASRGTTGATGAAGQNEARDAPPAAESRGAADAAPPVENAGCSICTEDFREGEDMRVLPCNHKFHPTCIDPWLVNVSGTCPLCRLDLHEAAVGAEDAAIDRTVYNRNSTLPPPLALEGEDDEGSHGHHRNRLSRLFDINRLRQATQAEQMAALRQMRTTRQGESGAQESSNHDTERERGQRAHLTAKLKEKFRIRTRARSPERHSDDDS</sequence>
<dbReference type="SMART" id="SM00184">
    <property type="entry name" value="RING"/>
    <property type="match status" value="1"/>
</dbReference>
<accession>A0A2T4CCT3</accession>
<dbReference type="AlphaFoldDB" id="A0A2T4CCT3"/>
<dbReference type="InterPro" id="IPR051826">
    <property type="entry name" value="E3_ubiquitin-ligase_domain"/>
</dbReference>
<evidence type="ECO:0000256" key="2">
    <source>
        <dbReference type="SAM" id="MobiDB-lite"/>
    </source>
</evidence>
<organism evidence="6 7">
    <name type="scientific">Trichoderma longibrachiatum ATCC 18648</name>
    <dbReference type="NCBI Taxonomy" id="983965"/>
    <lineage>
        <taxon>Eukaryota</taxon>
        <taxon>Fungi</taxon>
        <taxon>Dikarya</taxon>
        <taxon>Ascomycota</taxon>
        <taxon>Pezizomycotina</taxon>
        <taxon>Sordariomycetes</taxon>
        <taxon>Hypocreomycetidae</taxon>
        <taxon>Hypocreales</taxon>
        <taxon>Hypocreaceae</taxon>
        <taxon>Trichoderma</taxon>
    </lineage>
</organism>
<feature type="compositionally biased region" description="Basic and acidic residues" evidence="2">
    <location>
        <begin position="490"/>
        <end position="500"/>
    </location>
</feature>
<dbReference type="PANTHER" id="PTHR22765:SF416">
    <property type="entry name" value="E3 UBIQUITIN-PROTEIN LIGASE GODZILLA"/>
    <property type="match status" value="1"/>
</dbReference>
<dbReference type="EMBL" id="KZ679128">
    <property type="protein sequence ID" value="PTB79387.1"/>
    <property type="molecule type" value="Genomic_DNA"/>
</dbReference>
<dbReference type="SUPFAM" id="SSF57850">
    <property type="entry name" value="RING/U-box"/>
    <property type="match status" value="1"/>
</dbReference>
<feature type="compositionally biased region" description="Polar residues" evidence="2">
    <location>
        <begin position="304"/>
        <end position="315"/>
    </location>
</feature>
<dbReference type="GO" id="GO:0061630">
    <property type="term" value="F:ubiquitin protein ligase activity"/>
    <property type="evidence" value="ECO:0007669"/>
    <property type="project" value="TreeGrafter"/>
</dbReference>
<dbReference type="InterPro" id="IPR001841">
    <property type="entry name" value="Znf_RING"/>
</dbReference>
<evidence type="ECO:0000256" key="3">
    <source>
        <dbReference type="SAM" id="Phobius"/>
    </source>
</evidence>
<feature type="chain" id="PRO_5015406909" description="RING-type domain-containing protein" evidence="4">
    <location>
        <begin position="20"/>
        <end position="529"/>
    </location>
</feature>
<evidence type="ECO:0000313" key="6">
    <source>
        <dbReference type="EMBL" id="PTB79387.1"/>
    </source>
</evidence>
<evidence type="ECO:0000259" key="5">
    <source>
        <dbReference type="PROSITE" id="PS50089"/>
    </source>
</evidence>
<evidence type="ECO:0000256" key="1">
    <source>
        <dbReference type="PROSITE-ProRule" id="PRU00175"/>
    </source>
</evidence>
<dbReference type="GO" id="GO:0008270">
    <property type="term" value="F:zinc ion binding"/>
    <property type="evidence" value="ECO:0007669"/>
    <property type="project" value="UniProtKB-KW"/>
</dbReference>
<feature type="region of interest" description="Disordered" evidence="2">
    <location>
        <begin position="470"/>
        <end position="529"/>
    </location>
</feature>
<dbReference type="CDD" id="cd16454">
    <property type="entry name" value="RING-H2_PA-TM-RING"/>
    <property type="match status" value="1"/>
</dbReference>
<keyword evidence="1" id="KW-0479">Metal-binding</keyword>
<dbReference type="PANTHER" id="PTHR22765">
    <property type="entry name" value="RING FINGER AND PROTEASE ASSOCIATED DOMAIN-CONTAINING"/>
    <property type="match status" value="1"/>
</dbReference>
<name>A0A2T4CCT3_TRILO</name>
<feature type="domain" description="RING-type" evidence="5">
    <location>
        <begin position="362"/>
        <end position="404"/>
    </location>
</feature>
<keyword evidence="1" id="KW-0863">Zinc-finger</keyword>
<reference evidence="6 7" key="1">
    <citation type="submission" date="2016-07" db="EMBL/GenBank/DDBJ databases">
        <title>Multiple horizontal gene transfer events from other fungi enriched the ability of initially mycotrophic Trichoderma (Ascomycota) to feed on dead plant biomass.</title>
        <authorList>
            <consortium name="DOE Joint Genome Institute"/>
            <person name="Aerts A."/>
            <person name="Atanasova L."/>
            <person name="Chenthamara K."/>
            <person name="Zhang J."/>
            <person name="Grujic M."/>
            <person name="Henrissat B."/>
            <person name="Kuo A."/>
            <person name="Salamov A."/>
            <person name="Lipzen A."/>
            <person name="Labutti K."/>
            <person name="Barry K."/>
            <person name="Miao Y."/>
            <person name="Rahimi M.J."/>
            <person name="Shen Q."/>
            <person name="Grigoriev I.V."/>
            <person name="Kubicek C.P."/>
            <person name="Druzhinina I.S."/>
        </authorList>
    </citation>
    <scope>NUCLEOTIDE SEQUENCE [LARGE SCALE GENOMIC DNA]</scope>
    <source>
        <strain evidence="6 7">ATCC 18648</strain>
    </source>
</reference>
<keyword evidence="7" id="KW-1185">Reference proteome</keyword>
<gene>
    <name evidence="6" type="ORF">M440DRAFT_1389389</name>
</gene>
<feature type="compositionally biased region" description="Low complexity" evidence="2">
    <location>
        <begin position="325"/>
        <end position="334"/>
    </location>
</feature>
<dbReference type="InterPro" id="IPR013083">
    <property type="entry name" value="Znf_RING/FYVE/PHD"/>
</dbReference>
<dbReference type="GO" id="GO:0005737">
    <property type="term" value="C:cytoplasm"/>
    <property type="evidence" value="ECO:0007669"/>
    <property type="project" value="TreeGrafter"/>
</dbReference>
<keyword evidence="3" id="KW-1133">Transmembrane helix</keyword>
<dbReference type="Gene3D" id="3.30.40.10">
    <property type="entry name" value="Zinc/RING finger domain, C3HC4 (zinc finger)"/>
    <property type="match status" value="1"/>
</dbReference>
<feature type="signal peptide" evidence="4">
    <location>
        <begin position="1"/>
        <end position="19"/>
    </location>
</feature>
<keyword evidence="4" id="KW-0732">Signal</keyword>
<feature type="compositionally biased region" description="Polar residues" evidence="2">
    <location>
        <begin position="476"/>
        <end position="489"/>
    </location>
</feature>
<protein>
    <recommendedName>
        <fullName evidence="5">RING-type domain-containing protein</fullName>
    </recommendedName>
</protein>
<feature type="compositionally biased region" description="Basic and acidic residues" evidence="2">
    <location>
        <begin position="507"/>
        <end position="529"/>
    </location>
</feature>
<dbReference type="STRING" id="983965.A0A2T4CCT3"/>
<evidence type="ECO:0000313" key="7">
    <source>
        <dbReference type="Proteomes" id="UP000240760"/>
    </source>
</evidence>
<dbReference type="GO" id="GO:0006511">
    <property type="term" value="P:ubiquitin-dependent protein catabolic process"/>
    <property type="evidence" value="ECO:0007669"/>
    <property type="project" value="TreeGrafter"/>
</dbReference>
<feature type="region of interest" description="Disordered" evidence="2">
    <location>
        <begin position="284"/>
        <end position="357"/>
    </location>
</feature>
<keyword evidence="1" id="KW-0862">Zinc</keyword>
<dbReference type="Proteomes" id="UP000240760">
    <property type="component" value="Unassembled WGS sequence"/>
</dbReference>
<keyword evidence="3" id="KW-0472">Membrane</keyword>
<feature type="transmembrane region" description="Helical" evidence="3">
    <location>
        <begin position="217"/>
        <end position="242"/>
    </location>
</feature>
<dbReference type="PROSITE" id="PS50089">
    <property type="entry name" value="ZF_RING_2"/>
    <property type="match status" value="1"/>
</dbReference>